<feature type="transmembrane region" description="Helical" evidence="6">
    <location>
        <begin position="230"/>
        <end position="253"/>
    </location>
</feature>
<protein>
    <recommendedName>
        <fullName evidence="6">Phosphatidylglycerol lysyltransferase</fullName>
        <ecNumber evidence="6">2.3.2.3</ecNumber>
    </recommendedName>
    <alternativeName>
        <fullName evidence="6">Lysylphosphatidylglycerol synthase</fullName>
    </alternativeName>
</protein>
<dbReference type="PANTHER" id="PTHR37693:SF1">
    <property type="entry name" value="INTEGRAL MEMBRANE PROTEIN"/>
    <property type="match status" value="1"/>
</dbReference>
<dbReference type="PANTHER" id="PTHR37693">
    <property type="entry name" value="PHOSPHATIDYLGLYCEROL LYSYLTRANSFERASE"/>
    <property type="match status" value="1"/>
</dbReference>
<feature type="transmembrane region" description="Helical" evidence="6">
    <location>
        <begin position="123"/>
        <end position="146"/>
    </location>
</feature>
<dbReference type="Pfam" id="PF03706">
    <property type="entry name" value="LPG_synthase_TM"/>
    <property type="match status" value="1"/>
</dbReference>
<keyword evidence="6" id="KW-0046">Antibiotic resistance</keyword>
<dbReference type="OrthoDB" id="1770457at2"/>
<feature type="transmembrane region" description="Helical" evidence="6">
    <location>
        <begin position="158"/>
        <end position="181"/>
    </location>
</feature>
<dbReference type="InterPro" id="IPR022791">
    <property type="entry name" value="L-PG_synthase/AglD"/>
</dbReference>
<evidence type="ECO:0000256" key="4">
    <source>
        <dbReference type="ARBA" id="ARBA00022989"/>
    </source>
</evidence>
<sequence length="336" mass="37314">MEGERTFMKNKKLLAKLIFVAILLLIIWYTFKDSAEDIVEQLGKTSLTVLVAIMAATVIYHLFEAWITYSLARRYNPKFKYREAVYCAFYCSFYRLSTLGSGSGVAAIVYLGKKGVGYSEATGLYMIQYMVHKVSVALFSGLLFVLNWKVMSCNYREYGVYLGLAYLLTAIISIALIIFAVSAKSHKLILAIVRHFNKSGRLTPALTKLEQSCDIMEKSTSKLLKDVPSLISMVLKNMAKLCFWYCVPFLILFGSNEISLLDSLSITSLSVMTAAVIPTPAGIGAVELIMTNLFAVLVGVHKAGAITVLYRVATFIFPFVVGGVLILISKVVHRHK</sequence>
<comment type="similarity">
    <text evidence="6">Belongs to the LPG synthase family.</text>
</comment>
<comment type="catalytic activity">
    <reaction evidence="6">
        <text>L-lysyl-tRNA(Lys) + a 1,2-diacyl-sn-glycero-3-phospho-(1'-sn-glycerol) = a 1,2-diacyl-sn-glycero-3-phospho-1'-(3'-O-L-lysyl)-sn-glycerol + tRNA(Lys)</text>
        <dbReference type="Rhea" id="RHEA:10668"/>
        <dbReference type="Rhea" id="RHEA-COMP:9696"/>
        <dbReference type="Rhea" id="RHEA-COMP:9697"/>
        <dbReference type="ChEBI" id="CHEBI:64716"/>
        <dbReference type="ChEBI" id="CHEBI:75792"/>
        <dbReference type="ChEBI" id="CHEBI:78442"/>
        <dbReference type="ChEBI" id="CHEBI:78529"/>
        <dbReference type="EC" id="2.3.2.3"/>
    </reaction>
</comment>
<dbReference type="EMBL" id="WKRA01000005">
    <property type="protein sequence ID" value="MSD15306.1"/>
    <property type="molecule type" value="Genomic_DNA"/>
</dbReference>
<dbReference type="AlphaFoldDB" id="A0A844DZZ2"/>
<dbReference type="Proteomes" id="UP000431304">
    <property type="component" value="Unassembled WGS sequence"/>
</dbReference>
<dbReference type="GO" id="GO:0006629">
    <property type="term" value="P:lipid metabolic process"/>
    <property type="evidence" value="ECO:0007669"/>
    <property type="project" value="UniProtKB-KW"/>
</dbReference>
<feature type="transmembrane region" description="Helical" evidence="6">
    <location>
        <begin position="84"/>
        <end position="111"/>
    </location>
</feature>
<evidence type="ECO:0000256" key="5">
    <source>
        <dbReference type="ARBA" id="ARBA00023136"/>
    </source>
</evidence>
<feature type="transmembrane region" description="Helical" evidence="6">
    <location>
        <begin position="274"/>
        <end position="296"/>
    </location>
</feature>
<gene>
    <name evidence="6" type="primary">mprF</name>
    <name evidence="7" type="ORF">GKE72_04335</name>
</gene>
<keyword evidence="4 6" id="KW-1133">Transmembrane helix</keyword>
<keyword evidence="6" id="KW-0808">Transferase</keyword>
<dbReference type="EC" id="2.3.2.3" evidence="6"/>
<dbReference type="GO" id="GO:0046677">
    <property type="term" value="P:response to antibiotic"/>
    <property type="evidence" value="ECO:0007669"/>
    <property type="project" value="UniProtKB-KW"/>
</dbReference>
<comment type="function">
    <text evidence="6">Catalyzes the transfer of a lysyl group from L-lysyl-tRNA(Lys) to membrane-bound phosphatidylglycerol (PG), which produces lysylphosphatidylglycerol (LPG), a major component of the bacterial membrane with a positive net charge. LPG synthesis contributes to bacterial virulence as it is involved in the resistance mechanism against cationic antimicrobial peptides (CAMP) produces by the host's immune system (defensins, cathelicidins) and by the competing microorganisms.</text>
</comment>
<name>A0A844DZZ2_EUBRA</name>
<comment type="subcellular location">
    <subcellularLocation>
        <location evidence="1 6">Cell membrane</location>
        <topology evidence="1 6">Multi-pass membrane protein</topology>
    </subcellularLocation>
</comment>
<evidence type="ECO:0000256" key="2">
    <source>
        <dbReference type="ARBA" id="ARBA00022475"/>
    </source>
</evidence>
<feature type="transmembrane region" description="Helical" evidence="6">
    <location>
        <begin position="13"/>
        <end position="31"/>
    </location>
</feature>
<evidence type="ECO:0000313" key="8">
    <source>
        <dbReference type="Proteomes" id="UP000431304"/>
    </source>
</evidence>
<feature type="transmembrane region" description="Helical" evidence="6">
    <location>
        <begin position="51"/>
        <end position="72"/>
    </location>
</feature>
<dbReference type="GO" id="GO:0050071">
    <property type="term" value="F:phosphatidylglycerol lysyltransferase activity"/>
    <property type="evidence" value="ECO:0007669"/>
    <property type="project" value="UniProtKB-EC"/>
</dbReference>
<keyword evidence="5 6" id="KW-0472">Membrane</keyword>
<evidence type="ECO:0000256" key="6">
    <source>
        <dbReference type="RuleBase" id="RU363042"/>
    </source>
</evidence>
<feature type="transmembrane region" description="Helical" evidence="6">
    <location>
        <begin position="308"/>
        <end position="328"/>
    </location>
</feature>
<comment type="caution">
    <text evidence="7">The sequence shown here is derived from an EMBL/GenBank/DDBJ whole genome shotgun (WGS) entry which is preliminary data.</text>
</comment>
<dbReference type="GO" id="GO:0005886">
    <property type="term" value="C:plasma membrane"/>
    <property type="evidence" value="ECO:0007669"/>
    <property type="project" value="UniProtKB-SubCell"/>
</dbReference>
<proteinExistence type="inferred from homology"/>
<evidence type="ECO:0000256" key="3">
    <source>
        <dbReference type="ARBA" id="ARBA00022692"/>
    </source>
</evidence>
<reference evidence="7 8" key="1">
    <citation type="journal article" date="2019" name="Nat. Med.">
        <title>A library of human gut bacterial isolates paired with longitudinal multiomics data enables mechanistic microbiome research.</title>
        <authorList>
            <person name="Poyet M."/>
            <person name="Groussin M."/>
            <person name="Gibbons S.M."/>
            <person name="Avila-Pacheco J."/>
            <person name="Jiang X."/>
            <person name="Kearney S.M."/>
            <person name="Perrotta A.R."/>
            <person name="Berdy B."/>
            <person name="Zhao S."/>
            <person name="Lieberman T.D."/>
            <person name="Swanson P.K."/>
            <person name="Smith M."/>
            <person name="Roesemann S."/>
            <person name="Alexander J.E."/>
            <person name="Rich S.A."/>
            <person name="Livny J."/>
            <person name="Vlamakis H."/>
            <person name="Clish C."/>
            <person name="Bullock K."/>
            <person name="Deik A."/>
            <person name="Scott J."/>
            <person name="Pierce K.A."/>
            <person name="Xavier R.J."/>
            <person name="Alm E.J."/>
        </authorList>
    </citation>
    <scope>NUCLEOTIDE SEQUENCE [LARGE SCALE GENOMIC DNA]</scope>
    <source>
        <strain evidence="7 8">BIOML-A3</strain>
    </source>
</reference>
<evidence type="ECO:0000313" key="7">
    <source>
        <dbReference type="EMBL" id="MSD15306.1"/>
    </source>
</evidence>
<accession>A0A844DZZ2</accession>
<evidence type="ECO:0000256" key="1">
    <source>
        <dbReference type="ARBA" id="ARBA00004651"/>
    </source>
</evidence>
<dbReference type="NCBIfam" id="TIGR00374">
    <property type="entry name" value="flippase-like domain"/>
    <property type="match status" value="1"/>
</dbReference>
<keyword evidence="2" id="KW-1003">Cell membrane</keyword>
<organism evidence="7 8">
    <name type="scientific">Eubacterium ramulus</name>
    <dbReference type="NCBI Taxonomy" id="39490"/>
    <lineage>
        <taxon>Bacteria</taxon>
        <taxon>Bacillati</taxon>
        <taxon>Bacillota</taxon>
        <taxon>Clostridia</taxon>
        <taxon>Eubacteriales</taxon>
        <taxon>Eubacteriaceae</taxon>
        <taxon>Eubacterium</taxon>
    </lineage>
</organism>
<keyword evidence="6" id="KW-0443">Lipid metabolism</keyword>
<keyword evidence="3 6" id="KW-0812">Transmembrane</keyword>